<evidence type="ECO:0000259" key="8">
    <source>
        <dbReference type="PROSITE" id="PS50102"/>
    </source>
</evidence>
<keyword evidence="2" id="KW-0507">mRNA processing</keyword>
<feature type="region of interest" description="Disordered" evidence="7">
    <location>
        <begin position="164"/>
        <end position="355"/>
    </location>
</feature>
<dbReference type="OrthoDB" id="1099063at2759"/>
<dbReference type="GO" id="GO:0005634">
    <property type="term" value="C:nucleus"/>
    <property type="evidence" value="ECO:0007669"/>
    <property type="project" value="UniProtKB-SubCell"/>
</dbReference>
<comment type="subcellular location">
    <subcellularLocation>
        <location evidence="1">Nucleus</location>
    </subcellularLocation>
</comment>
<dbReference type="InterPro" id="IPR000504">
    <property type="entry name" value="RRM_dom"/>
</dbReference>
<dbReference type="PANTHER" id="PTHR23003">
    <property type="entry name" value="RNA RECOGNITION MOTIF RRM DOMAIN CONTAINING PROTEIN"/>
    <property type="match status" value="1"/>
</dbReference>
<keyword evidence="10" id="KW-1185">Reference proteome</keyword>
<dbReference type="GO" id="GO:0031370">
    <property type="term" value="F:eukaryotic initiation factor 4G binding"/>
    <property type="evidence" value="ECO:0007669"/>
    <property type="project" value="EnsemblFungi"/>
</dbReference>
<dbReference type="GO" id="GO:0061752">
    <property type="term" value="F:telomeric repeat-containing RNA binding"/>
    <property type="evidence" value="ECO:0007669"/>
    <property type="project" value="EnsemblFungi"/>
</dbReference>
<feature type="compositionally biased region" description="Pro residues" evidence="7">
    <location>
        <begin position="172"/>
        <end position="181"/>
    </location>
</feature>
<gene>
    <name evidence="9" type="primary">NPL3</name>
    <name evidence="9" type="ORF">AWJ20_373</name>
</gene>
<dbReference type="InterPro" id="IPR035979">
    <property type="entry name" value="RBD_domain_sf"/>
</dbReference>
<dbReference type="GO" id="GO:0008143">
    <property type="term" value="F:poly(A) binding"/>
    <property type="evidence" value="ECO:0007669"/>
    <property type="project" value="EnsemblFungi"/>
</dbReference>
<evidence type="ECO:0000256" key="2">
    <source>
        <dbReference type="ARBA" id="ARBA00022664"/>
    </source>
</evidence>
<dbReference type="GO" id="GO:2000805">
    <property type="term" value="P:negative regulation of termination of RNA polymerase II transcription, poly(A)-coupled"/>
    <property type="evidence" value="ECO:0007669"/>
    <property type="project" value="EnsemblFungi"/>
</dbReference>
<dbReference type="EMBL" id="CP014501">
    <property type="protein sequence ID" value="ANB12135.1"/>
    <property type="molecule type" value="Genomic_DNA"/>
</dbReference>
<dbReference type="GO" id="GO:0003691">
    <property type="term" value="F:double-stranded telomeric DNA binding"/>
    <property type="evidence" value="ECO:0007669"/>
    <property type="project" value="EnsemblFungi"/>
</dbReference>
<dbReference type="GeneID" id="30035783"/>
<dbReference type="PROSITE" id="PS50102">
    <property type="entry name" value="RRM"/>
    <property type="match status" value="2"/>
</dbReference>
<dbReference type="GO" id="GO:0005737">
    <property type="term" value="C:cytoplasm"/>
    <property type="evidence" value="ECO:0007669"/>
    <property type="project" value="EnsemblFungi"/>
</dbReference>
<evidence type="ECO:0000256" key="1">
    <source>
        <dbReference type="ARBA" id="ARBA00004123"/>
    </source>
</evidence>
<dbReference type="GO" id="GO:0000398">
    <property type="term" value="P:mRNA splicing, via spliceosome"/>
    <property type="evidence" value="ECO:0007669"/>
    <property type="project" value="EnsemblFungi"/>
</dbReference>
<reference evidence="9 10" key="1">
    <citation type="submission" date="2016-02" db="EMBL/GenBank/DDBJ databases">
        <title>Complete genome sequence and transcriptome regulation of the pentose utilising yeast Sugiyamaella lignohabitans.</title>
        <authorList>
            <person name="Bellasio M."/>
            <person name="Peymann A."/>
            <person name="Valli M."/>
            <person name="Sipitzky M."/>
            <person name="Graf A."/>
            <person name="Sauer M."/>
            <person name="Marx H."/>
            <person name="Mattanovich D."/>
        </authorList>
    </citation>
    <scope>NUCLEOTIDE SEQUENCE [LARGE SCALE GENOMIC DNA]</scope>
    <source>
        <strain evidence="9 10">CBS 10342</strain>
    </source>
</reference>
<dbReference type="InterPro" id="IPR012677">
    <property type="entry name" value="Nucleotide-bd_a/b_plait_sf"/>
</dbReference>
<sequence>MSELDLARLFVRPVGPDVSKEELEDVFRAYGEVSEVKLMRGYAFVEFGNEEEAKAARDGLNETDFHGQNFQIEYAKPKPTPRERDEYNSAKFGGGKRYRVLVSNLGEDASWQDLKDFARDNNIQGVNYADVSRARDGTGVIDFVSQADLEDGLSKLDGLEFKGSTISASEDPNPPPLPSGPPRFRDSYGRGDRGGRYGDRRGGDRDYDRRGGDRGYDRYDRRGGDRGYDRGDRYDRRGGDRDFDRRDRGGDRDFDRRDRGGDRDYDRRDRGGRDFDRRDRGGRDFERRDRGGRDYERRDRGSDRRESRGGRDDDETYTRQRSQSPPRYANGARERDDDVPVHDAEPAHDDAEGTW</sequence>
<dbReference type="RefSeq" id="XP_018734612.1">
    <property type="nucleotide sequence ID" value="XM_018880754.1"/>
</dbReference>
<keyword evidence="4 6" id="KW-0694">RNA-binding</keyword>
<proteinExistence type="predicted"/>
<feature type="domain" description="RRM" evidence="8">
    <location>
        <begin position="7"/>
        <end position="77"/>
    </location>
</feature>
<evidence type="ECO:0000256" key="5">
    <source>
        <dbReference type="ARBA" id="ARBA00023242"/>
    </source>
</evidence>
<dbReference type="GO" id="GO:0003729">
    <property type="term" value="F:mRNA binding"/>
    <property type="evidence" value="ECO:0007669"/>
    <property type="project" value="EnsemblFungi"/>
</dbReference>
<dbReference type="GO" id="GO:0032968">
    <property type="term" value="P:positive regulation of transcription elongation by RNA polymerase II"/>
    <property type="evidence" value="ECO:0007669"/>
    <property type="project" value="EnsemblFungi"/>
</dbReference>
<feature type="compositionally biased region" description="Basic and acidic residues" evidence="7">
    <location>
        <begin position="183"/>
        <end position="311"/>
    </location>
</feature>
<dbReference type="Pfam" id="PF00076">
    <property type="entry name" value="RRM_1"/>
    <property type="match status" value="2"/>
</dbReference>
<dbReference type="GO" id="GO:0017148">
    <property type="term" value="P:negative regulation of translation"/>
    <property type="evidence" value="ECO:0007669"/>
    <property type="project" value="EnsemblFungi"/>
</dbReference>
<dbReference type="KEGG" id="slb:AWJ20_373"/>
<feature type="domain" description="RRM" evidence="8">
    <location>
        <begin position="98"/>
        <end position="173"/>
    </location>
</feature>
<protein>
    <submittedName>
        <fullName evidence="9">mRNA-binding protein NPL3</fullName>
    </submittedName>
</protein>
<dbReference type="GO" id="GO:0042802">
    <property type="term" value="F:identical protein binding"/>
    <property type="evidence" value="ECO:0007669"/>
    <property type="project" value="EnsemblFungi"/>
</dbReference>
<dbReference type="SMART" id="SM00360">
    <property type="entry name" value="RRM"/>
    <property type="match status" value="2"/>
</dbReference>
<dbReference type="PANTHER" id="PTHR23003:SF62">
    <property type="entry name" value="SERINE_ARGININE (SR)-TYPE SHUTTLING MRNA BINDING PROTEIN NPL3"/>
    <property type="match status" value="1"/>
</dbReference>
<keyword evidence="5" id="KW-0539">Nucleus</keyword>
<dbReference type="Proteomes" id="UP000189580">
    <property type="component" value="Chromosome a"/>
</dbReference>
<evidence type="ECO:0000256" key="4">
    <source>
        <dbReference type="ARBA" id="ARBA00022884"/>
    </source>
</evidence>
<evidence type="ECO:0000256" key="7">
    <source>
        <dbReference type="SAM" id="MobiDB-lite"/>
    </source>
</evidence>
<dbReference type="SUPFAM" id="SSF54928">
    <property type="entry name" value="RNA-binding domain, RBD"/>
    <property type="match status" value="1"/>
</dbReference>
<evidence type="ECO:0000256" key="3">
    <source>
        <dbReference type="ARBA" id="ARBA00022737"/>
    </source>
</evidence>
<dbReference type="AlphaFoldDB" id="A0A167CUY3"/>
<name>A0A167CUY3_9ASCO</name>
<dbReference type="GO" id="GO:0000993">
    <property type="term" value="F:RNA polymerase II complex binding"/>
    <property type="evidence" value="ECO:0007669"/>
    <property type="project" value="EnsemblFungi"/>
</dbReference>
<dbReference type="GO" id="GO:0006415">
    <property type="term" value="P:translational termination"/>
    <property type="evidence" value="ECO:0007669"/>
    <property type="project" value="EnsemblFungi"/>
</dbReference>
<evidence type="ECO:0000313" key="9">
    <source>
        <dbReference type="EMBL" id="ANB12135.1"/>
    </source>
</evidence>
<dbReference type="InterPro" id="IPR050374">
    <property type="entry name" value="RRT5_SRSF_SR"/>
</dbReference>
<evidence type="ECO:0000313" key="10">
    <source>
        <dbReference type="Proteomes" id="UP000189580"/>
    </source>
</evidence>
<evidence type="ECO:0000256" key="6">
    <source>
        <dbReference type="PROSITE-ProRule" id="PRU00176"/>
    </source>
</evidence>
<keyword evidence="3" id="KW-0677">Repeat</keyword>
<feature type="compositionally biased region" description="Basic and acidic residues" evidence="7">
    <location>
        <begin position="332"/>
        <end position="355"/>
    </location>
</feature>
<dbReference type="Gene3D" id="3.30.70.330">
    <property type="match status" value="2"/>
</dbReference>
<organism evidence="9 10">
    <name type="scientific">Sugiyamaella lignohabitans</name>
    <dbReference type="NCBI Taxonomy" id="796027"/>
    <lineage>
        <taxon>Eukaryota</taxon>
        <taxon>Fungi</taxon>
        <taxon>Dikarya</taxon>
        <taxon>Ascomycota</taxon>
        <taxon>Saccharomycotina</taxon>
        <taxon>Dipodascomycetes</taxon>
        <taxon>Dipodascales</taxon>
        <taxon>Trichomonascaceae</taxon>
        <taxon>Sugiyamaella</taxon>
    </lineage>
</organism>
<accession>A0A167CUY3</accession>